<keyword evidence="5" id="KW-1185">Reference proteome</keyword>
<feature type="chain" id="PRO_5042618769" evidence="3">
    <location>
        <begin position="23"/>
        <end position="857"/>
    </location>
</feature>
<gene>
    <name evidence="6" type="primary">LOC100905565</name>
</gene>
<feature type="domain" description="Fibronectin type-III" evidence="4">
    <location>
        <begin position="318"/>
        <end position="411"/>
    </location>
</feature>
<keyword evidence="1" id="KW-0677">Repeat</keyword>
<dbReference type="Gene3D" id="2.60.40.10">
    <property type="entry name" value="Immunoglobulins"/>
    <property type="match status" value="2"/>
</dbReference>
<evidence type="ECO:0000256" key="1">
    <source>
        <dbReference type="ARBA" id="ARBA00022737"/>
    </source>
</evidence>
<evidence type="ECO:0000259" key="4">
    <source>
        <dbReference type="PROSITE" id="PS50853"/>
    </source>
</evidence>
<dbReference type="SUPFAM" id="SSF49265">
    <property type="entry name" value="Fibronectin type III"/>
    <property type="match status" value="2"/>
</dbReference>
<dbReference type="KEGG" id="goe:100905565"/>
<feature type="transmembrane region" description="Helical" evidence="2">
    <location>
        <begin position="808"/>
        <end position="833"/>
    </location>
</feature>
<name>A0AAJ6QQ94_9ACAR</name>
<dbReference type="SMART" id="SM00060">
    <property type="entry name" value="FN3"/>
    <property type="match status" value="5"/>
</dbReference>
<feature type="domain" description="Fibronectin type-III" evidence="4">
    <location>
        <begin position="706"/>
        <end position="809"/>
    </location>
</feature>
<keyword evidence="2" id="KW-0812">Transmembrane</keyword>
<reference evidence="6" key="1">
    <citation type="submission" date="2025-08" db="UniProtKB">
        <authorList>
            <consortium name="RefSeq"/>
        </authorList>
    </citation>
    <scope>IDENTIFICATION</scope>
</reference>
<evidence type="ECO:0000313" key="5">
    <source>
        <dbReference type="Proteomes" id="UP000694867"/>
    </source>
</evidence>
<sequence>MAAPEFFLAVTLFCVALSFAEGTEGPNELEAKVTPTGNGFVSITFSWDEGSCATNSTEYSLLFEGSKTPLITKDLRYEVHDLQFWTYYSVSLRASEPCPPTWLSRTEYTGQGEPHRVKKFTAIPDGEALQLIVEEAFMPKTVTSYVVNISDSSKEESLVVDRKRSDVKHEVWRTKLRKRLVPGNLYRISIAPQIEDGSERYVGDQLVVTAKAYASPSKLTALVLMNSLNASGKVDVEMKWQLEDIDPDFKYFDVTWRKTDDQKPIGNARTHWNKFYLDQLDIRSSYTVEVAAVYRPHEHDSFVRSASINFDTIGKLLPPANLQVAHLSANEVLLGWSAVLPSDSGIQVSDLKFNVEYLAPNKIKESVIVNTTQAILRGLDKSTNYTTTVTAILENWIDAEGSSMQFETRTEDWPAATIVKASVLSEGIEDRAVYDFGWDLPERECLERFEVIICDTNCTTIPKWLGEEHQEFILDYDVDFNVTVKTIYDQPLGQSIMRLSQTFKSRSTVGRPDSVDFIAIKQELRWLSLEWKPPQKTRGPVDHYHIKIWDASNPLLVNSANSSDLRALISLPHLAGSSYKVTLSAVSVDTLTRQEFLSEVVNENLREIEFLPPPARLETIKRKGHSIKLRAVPSSILSPIFYKFRWSANDKEFGVVASNEHEINKLAPYERVEYNVSACFLDSAEEPLCGEPISSSDMTNVESPLAVSNFSVVVNENNSLALTWDEPSVKNGPLDGYIVRIYQPSLQASTQRNYSLNPADSEYLITATDDSTAYDVTIAAYNLDLDTHEIVMGEISLKSLHTRGGVEAAGWIIPAAFLTLIAAVGVAVIGFHVRKKRSSRRKGPILSFSLLDDGLDR</sequence>
<dbReference type="InterPro" id="IPR036116">
    <property type="entry name" value="FN3_sf"/>
</dbReference>
<dbReference type="InterPro" id="IPR050991">
    <property type="entry name" value="ECM_Regulatory_Proteins"/>
</dbReference>
<evidence type="ECO:0000313" key="6">
    <source>
        <dbReference type="RefSeq" id="XP_003740339.1"/>
    </source>
</evidence>
<keyword evidence="2" id="KW-0472">Membrane</keyword>
<evidence type="ECO:0000256" key="3">
    <source>
        <dbReference type="SAM" id="SignalP"/>
    </source>
</evidence>
<proteinExistence type="predicted"/>
<dbReference type="CDD" id="cd00063">
    <property type="entry name" value="FN3"/>
    <property type="match status" value="3"/>
</dbReference>
<accession>A0AAJ6QQ94</accession>
<protein>
    <submittedName>
        <fullName evidence="6">Uncharacterized protein LOC100905565</fullName>
    </submittedName>
</protein>
<dbReference type="GeneID" id="100905565"/>
<dbReference type="RefSeq" id="XP_003740339.1">
    <property type="nucleotide sequence ID" value="XM_003740291.2"/>
</dbReference>
<dbReference type="InterPro" id="IPR013783">
    <property type="entry name" value="Ig-like_fold"/>
</dbReference>
<dbReference type="InterPro" id="IPR003961">
    <property type="entry name" value="FN3_dom"/>
</dbReference>
<dbReference type="AlphaFoldDB" id="A0AAJ6QQ94"/>
<keyword evidence="3" id="KW-0732">Signal</keyword>
<evidence type="ECO:0000256" key="2">
    <source>
        <dbReference type="SAM" id="Phobius"/>
    </source>
</evidence>
<feature type="signal peptide" evidence="3">
    <location>
        <begin position="1"/>
        <end position="22"/>
    </location>
</feature>
<feature type="domain" description="Fibronectin type-III" evidence="4">
    <location>
        <begin position="511"/>
        <end position="614"/>
    </location>
</feature>
<organism evidence="5 6">
    <name type="scientific">Galendromus occidentalis</name>
    <name type="common">western predatory mite</name>
    <dbReference type="NCBI Taxonomy" id="34638"/>
    <lineage>
        <taxon>Eukaryota</taxon>
        <taxon>Metazoa</taxon>
        <taxon>Ecdysozoa</taxon>
        <taxon>Arthropoda</taxon>
        <taxon>Chelicerata</taxon>
        <taxon>Arachnida</taxon>
        <taxon>Acari</taxon>
        <taxon>Parasitiformes</taxon>
        <taxon>Mesostigmata</taxon>
        <taxon>Gamasina</taxon>
        <taxon>Phytoseioidea</taxon>
        <taxon>Phytoseiidae</taxon>
        <taxon>Typhlodrominae</taxon>
        <taxon>Galendromus</taxon>
    </lineage>
</organism>
<dbReference type="Proteomes" id="UP000694867">
    <property type="component" value="Unplaced"/>
</dbReference>
<dbReference type="PANTHER" id="PTHR46708:SF2">
    <property type="entry name" value="FIBRONECTIN TYPE-III DOMAIN-CONTAINING PROTEIN"/>
    <property type="match status" value="1"/>
</dbReference>
<dbReference type="PROSITE" id="PS50853">
    <property type="entry name" value="FN3"/>
    <property type="match status" value="3"/>
</dbReference>
<keyword evidence="2" id="KW-1133">Transmembrane helix</keyword>
<dbReference type="PANTHER" id="PTHR46708">
    <property type="entry name" value="TENASCIN"/>
    <property type="match status" value="1"/>
</dbReference>
<dbReference type="Pfam" id="PF00041">
    <property type="entry name" value="fn3"/>
    <property type="match status" value="2"/>
</dbReference>